<dbReference type="InterPro" id="IPR001650">
    <property type="entry name" value="Helicase_C-like"/>
</dbReference>
<dbReference type="Pfam" id="PF00271">
    <property type="entry name" value="Helicase_C"/>
    <property type="match status" value="1"/>
</dbReference>
<dbReference type="InterPro" id="IPR050496">
    <property type="entry name" value="SNF2_RAD54_helicase_repair"/>
</dbReference>
<dbReference type="RefSeq" id="WP_109685657.1">
    <property type="nucleotide sequence ID" value="NZ_QGGL01000001.1"/>
</dbReference>
<dbReference type="SMART" id="SM00490">
    <property type="entry name" value="HELICc"/>
    <property type="match status" value="1"/>
</dbReference>
<dbReference type="GO" id="GO:0015616">
    <property type="term" value="F:DNA translocase activity"/>
    <property type="evidence" value="ECO:0007669"/>
    <property type="project" value="TreeGrafter"/>
</dbReference>
<evidence type="ECO:0000259" key="3">
    <source>
        <dbReference type="PROSITE" id="PS51194"/>
    </source>
</evidence>
<evidence type="ECO:0000313" key="4">
    <source>
        <dbReference type="EMBL" id="PWK16511.1"/>
    </source>
</evidence>
<dbReference type="GO" id="GO:0004386">
    <property type="term" value="F:helicase activity"/>
    <property type="evidence" value="ECO:0007669"/>
    <property type="project" value="UniProtKB-KW"/>
</dbReference>
<comment type="caution">
    <text evidence="4">The sequence shown here is derived from an EMBL/GenBank/DDBJ whole genome shotgun (WGS) entry which is preliminary data.</text>
</comment>
<reference evidence="4 5" key="1">
    <citation type="submission" date="2018-05" db="EMBL/GenBank/DDBJ databases">
        <title>Genomic Encyclopedia of Type Strains, Phase IV (KMG-IV): sequencing the most valuable type-strain genomes for metagenomic binning, comparative biology and taxonomic classification.</title>
        <authorList>
            <person name="Goeker M."/>
        </authorList>
    </citation>
    <scope>NUCLEOTIDE SEQUENCE [LARGE SCALE GENOMIC DNA]</scope>
    <source>
        <strain evidence="4 5">DSM 18773</strain>
    </source>
</reference>
<protein>
    <submittedName>
        <fullName evidence="4">SNF2 family DNA or RNA helicase</fullName>
    </submittedName>
</protein>
<dbReference type="FunFam" id="3.40.50.300:FF:000533">
    <property type="entry name" value="Helicase, Snf2 family"/>
    <property type="match status" value="1"/>
</dbReference>
<dbReference type="Pfam" id="PF00176">
    <property type="entry name" value="SNF2-rel_dom"/>
    <property type="match status" value="1"/>
</dbReference>
<dbReference type="PROSITE" id="PS51192">
    <property type="entry name" value="HELICASE_ATP_BIND_1"/>
    <property type="match status" value="1"/>
</dbReference>
<dbReference type="InterPro" id="IPR038718">
    <property type="entry name" value="SNF2-like_sf"/>
</dbReference>
<name>A0A316DE83_9BACL</name>
<dbReference type="PANTHER" id="PTHR45629">
    <property type="entry name" value="SNF2/RAD54 FAMILY MEMBER"/>
    <property type="match status" value="1"/>
</dbReference>
<evidence type="ECO:0000313" key="5">
    <source>
        <dbReference type="Proteomes" id="UP000245634"/>
    </source>
</evidence>
<dbReference type="PANTHER" id="PTHR45629:SF7">
    <property type="entry name" value="DNA EXCISION REPAIR PROTEIN ERCC-6-RELATED"/>
    <property type="match status" value="1"/>
</dbReference>
<dbReference type="OrthoDB" id="9814088at2"/>
<dbReference type="Gene3D" id="3.40.50.300">
    <property type="entry name" value="P-loop containing nucleotide triphosphate hydrolases"/>
    <property type="match status" value="1"/>
</dbReference>
<dbReference type="AlphaFoldDB" id="A0A316DE83"/>
<organism evidence="4 5">
    <name type="scientific">Tumebacillus permanentifrigoris</name>
    <dbReference type="NCBI Taxonomy" id="378543"/>
    <lineage>
        <taxon>Bacteria</taxon>
        <taxon>Bacillati</taxon>
        <taxon>Bacillota</taxon>
        <taxon>Bacilli</taxon>
        <taxon>Bacillales</taxon>
        <taxon>Alicyclobacillaceae</taxon>
        <taxon>Tumebacillus</taxon>
    </lineage>
</organism>
<feature type="domain" description="Helicase ATP-binding" evidence="2">
    <location>
        <begin position="496"/>
        <end position="658"/>
    </location>
</feature>
<dbReference type="GO" id="GO:0005524">
    <property type="term" value="F:ATP binding"/>
    <property type="evidence" value="ECO:0007669"/>
    <property type="project" value="InterPro"/>
</dbReference>
<dbReference type="EMBL" id="QGGL01000001">
    <property type="protein sequence ID" value="PWK16511.1"/>
    <property type="molecule type" value="Genomic_DNA"/>
</dbReference>
<evidence type="ECO:0000256" key="1">
    <source>
        <dbReference type="ARBA" id="ARBA00022801"/>
    </source>
</evidence>
<dbReference type="GO" id="GO:0016787">
    <property type="term" value="F:hydrolase activity"/>
    <property type="evidence" value="ECO:0007669"/>
    <property type="project" value="UniProtKB-KW"/>
</dbReference>
<sequence length="964" mass="110222">MRAPGTIVLQGRRQPTGELFLWATGESGEYIPPQRCKSLLFAWDKRSFYGTLIEIADIGETSGLLLPPFTAVLFLAQPQPSRLAAISWSPELLHEQQLARLYVEALEQGWFVPSYERWLAGSNGWKLRIPDEVDRSALDAVSDANEWFQAVVLDLVSQDTAVADSFAELLRAYSILDLQVEPEVGWVDEEQWLVAIGWQRDEVPFRTSIQLVEPEEGQESWHLRLLLQDVDNQDLIVEMDFQGRPLAGQLPEHWQADLEPRIALEAAKLKQIVPWLPEATFTEQSLWELDDEQAWSFMNEDSLQLIRTGSSVFLPAWWEDLRSRKPRLRAKITSSVGTSGRTRLGLQQLVDFDWKLAVGDLELSEAEFSRILAEKKRLAFIRGQWIQLDREFLHQMTQTFNRVNKKKGLSLRDVLEMYWLQEGREEGRARGQADPTATANEESEWNELLLEVELNAHLQEFVDQLQQVSSLPLVTPPAELHATLRHYQQEGVSWLLFLRKYGLGCCLADDMGLGKTIQFITYLLCAKQEGTTGPSLLVCPTSVMGNWEKELHRFAPGLTVHVHYGAQRAKGEELRERAGAADLVITSYTLAHLDQEELSQIHWDALCLDEAQNIKNAYTKQRIAIRQLEANHRIALTGTPIENRLTELWSIYDFLNPGFLGSLKSFTETYVNQIERHNDPQLIEQVQKLIRPFLLRRVKKDPAIQLDLPEKNEMKVYVSLTAEQGALYENVVQDLFEKLDTLSGMEKKGLILSSLTKLKQLCDHPALFLKDASGGLLDERSNKLDRLLEMVEELREEGDQCLIFTQYVEMGHLLQNVIEERMGESVLFLHGGVPKTKRDQLVARFQDPEVARQERPGIFVLSLKAGGTGLNLTAATHVFHFDRWWNPAVEDQATDRAFRIGQTRDVQVHKFVTLGTLEERIDEMIEHKQGLSRQIVGGNEQWITEMSTQELKDLFALRTEWIGK</sequence>
<dbReference type="Pfam" id="PF12419">
    <property type="entry name" value="DUF3670"/>
    <property type="match status" value="1"/>
</dbReference>
<dbReference type="Proteomes" id="UP000245634">
    <property type="component" value="Unassembled WGS sequence"/>
</dbReference>
<dbReference type="SUPFAM" id="SSF52540">
    <property type="entry name" value="P-loop containing nucleoside triphosphate hydrolases"/>
    <property type="match status" value="2"/>
</dbReference>
<dbReference type="CDD" id="cd18793">
    <property type="entry name" value="SF2_C_SNF"/>
    <property type="match status" value="1"/>
</dbReference>
<evidence type="ECO:0000259" key="2">
    <source>
        <dbReference type="PROSITE" id="PS51192"/>
    </source>
</evidence>
<dbReference type="InterPro" id="IPR022138">
    <property type="entry name" value="DUF3670"/>
</dbReference>
<keyword evidence="1" id="KW-0378">Hydrolase</keyword>
<keyword evidence="5" id="KW-1185">Reference proteome</keyword>
<dbReference type="InterPro" id="IPR049730">
    <property type="entry name" value="SNF2/RAD54-like_C"/>
</dbReference>
<dbReference type="InterPro" id="IPR000330">
    <property type="entry name" value="SNF2_N"/>
</dbReference>
<dbReference type="InterPro" id="IPR027417">
    <property type="entry name" value="P-loop_NTPase"/>
</dbReference>
<dbReference type="Gene3D" id="3.40.50.10810">
    <property type="entry name" value="Tandem AAA-ATPase domain"/>
    <property type="match status" value="1"/>
</dbReference>
<proteinExistence type="predicted"/>
<dbReference type="CDD" id="cd18012">
    <property type="entry name" value="DEXQc_arch_SWI2_SNF2"/>
    <property type="match status" value="1"/>
</dbReference>
<keyword evidence="4" id="KW-0547">Nucleotide-binding</keyword>
<keyword evidence="4" id="KW-0347">Helicase</keyword>
<keyword evidence="4" id="KW-0067">ATP-binding</keyword>
<dbReference type="PROSITE" id="PS51194">
    <property type="entry name" value="HELICASE_CTER"/>
    <property type="match status" value="1"/>
</dbReference>
<dbReference type="InterPro" id="IPR014001">
    <property type="entry name" value="Helicase_ATP-bd"/>
</dbReference>
<feature type="domain" description="Helicase C-terminal" evidence="3">
    <location>
        <begin position="783"/>
        <end position="947"/>
    </location>
</feature>
<gene>
    <name evidence="4" type="ORF">C7459_101377</name>
</gene>
<dbReference type="SMART" id="SM00487">
    <property type="entry name" value="DEXDc"/>
    <property type="match status" value="1"/>
</dbReference>
<accession>A0A316DE83</accession>